<dbReference type="InterPro" id="IPR015947">
    <property type="entry name" value="PUA-like_sf"/>
</dbReference>
<dbReference type="Gene3D" id="2.30.130.40">
    <property type="entry name" value="LON domain-like"/>
    <property type="match status" value="1"/>
</dbReference>
<dbReference type="AlphaFoldDB" id="A0A812QQ98"/>
<evidence type="ECO:0000313" key="2">
    <source>
        <dbReference type="EMBL" id="CAE7398696.1"/>
    </source>
</evidence>
<sequence length="375" mass="42393">MQLLTMSAVPWAPLSLGTLPPAPWLRSKPMAAGVPRASARPEHRRRAVMAVSGLSGLLMGRRGHKICCCAAVEWLKLGEAAVENAEDGEIAPEDPEAVVLPVMPLNAVYLPSPSQQLMISEPRYLKLYDDILVNGSRIFVVSHCRGSLLARVGLVFRLADLKDVTQETNGHMRYVAEHQVRQRVRILALVNPEDQESKSQYLRAKVEFLDEMEEDAVPEDLRVILQRIRGKLQDALAIQGEQEQGDPEELGNQARRLRLASVIRKPGFWDLCSILGSIQSLRLQLEIRRLREHVRQLTEDWARQHPDEFAALKVNPKGLPANIRSQGERVRELMLEKKFSSCSCLRMDPRNSKKLSNRSFRPHVSRMQRCCSSLQ</sequence>
<protein>
    <submittedName>
        <fullName evidence="2">PRCP protein</fullName>
    </submittedName>
</protein>
<feature type="domain" description="Lon N-terminal" evidence="1">
    <location>
        <begin position="99"/>
        <end position="245"/>
    </location>
</feature>
<dbReference type="OrthoDB" id="44735at2759"/>
<gene>
    <name evidence="2" type="primary">PRCP</name>
    <name evidence="2" type="ORF">SNAT2548_LOCUS21705</name>
</gene>
<dbReference type="Proteomes" id="UP000604046">
    <property type="component" value="Unassembled WGS sequence"/>
</dbReference>
<organism evidence="2 3">
    <name type="scientific">Symbiodinium natans</name>
    <dbReference type="NCBI Taxonomy" id="878477"/>
    <lineage>
        <taxon>Eukaryota</taxon>
        <taxon>Sar</taxon>
        <taxon>Alveolata</taxon>
        <taxon>Dinophyceae</taxon>
        <taxon>Suessiales</taxon>
        <taxon>Symbiodiniaceae</taxon>
        <taxon>Symbiodinium</taxon>
    </lineage>
</organism>
<accession>A0A812QQ98</accession>
<dbReference type="Pfam" id="PF02190">
    <property type="entry name" value="LON_substr_bdg"/>
    <property type="match status" value="1"/>
</dbReference>
<dbReference type="SUPFAM" id="SSF88697">
    <property type="entry name" value="PUA domain-like"/>
    <property type="match status" value="1"/>
</dbReference>
<name>A0A812QQ98_9DINO</name>
<dbReference type="PANTHER" id="PTHR46732">
    <property type="entry name" value="ATP-DEPENDENT PROTEASE LA (LON) DOMAIN PROTEIN"/>
    <property type="match status" value="1"/>
</dbReference>
<evidence type="ECO:0000313" key="3">
    <source>
        <dbReference type="Proteomes" id="UP000604046"/>
    </source>
</evidence>
<dbReference type="InterPro" id="IPR003111">
    <property type="entry name" value="Lon_prtase_N"/>
</dbReference>
<dbReference type="PANTHER" id="PTHR46732:SF8">
    <property type="entry name" value="ATP-DEPENDENT PROTEASE LA (LON) DOMAIN PROTEIN"/>
    <property type="match status" value="1"/>
</dbReference>
<dbReference type="EMBL" id="CAJNDS010002261">
    <property type="protein sequence ID" value="CAE7398696.1"/>
    <property type="molecule type" value="Genomic_DNA"/>
</dbReference>
<keyword evidence="3" id="KW-1185">Reference proteome</keyword>
<evidence type="ECO:0000259" key="1">
    <source>
        <dbReference type="Pfam" id="PF02190"/>
    </source>
</evidence>
<reference evidence="2" key="1">
    <citation type="submission" date="2021-02" db="EMBL/GenBank/DDBJ databases">
        <authorList>
            <person name="Dougan E. K."/>
            <person name="Rhodes N."/>
            <person name="Thang M."/>
            <person name="Chan C."/>
        </authorList>
    </citation>
    <scope>NUCLEOTIDE SEQUENCE</scope>
</reference>
<proteinExistence type="predicted"/>
<comment type="caution">
    <text evidence="2">The sequence shown here is derived from an EMBL/GenBank/DDBJ whole genome shotgun (WGS) entry which is preliminary data.</text>
</comment>
<dbReference type="InterPro" id="IPR046336">
    <property type="entry name" value="Lon_prtase_N_sf"/>
</dbReference>